<evidence type="ECO:0000313" key="1">
    <source>
        <dbReference type="EMBL" id="EHK98309.1"/>
    </source>
</evidence>
<keyword evidence="2" id="KW-1185">Reference proteome</keyword>
<sequence>MKYRRTTVPGQRPEFVQDANPFFQIQHEKDDATQIRDTSISDCQNK</sequence>
<dbReference type="HOGENOM" id="CLU_3191442_0_0_1"/>
<evidence type="ECO:0000313" key="2">
    <source>
        <dbReference type="Proteomes" id="UP000005446"/>
    </source>
</evidence>
<gene>
    <name evidence="1" type="ORF">M7I_5892</name>
</gene>
<name>H0ET38_GLAL7</name>
<protein>
    <submittedName>
        <fullName evidence="1">Uncharacterized protein</fullName>
    </submittedName>
</protein>
<comment type="caution">
    <text evidence="1">The sequence shown here is derived from an EMBL/GenBank/DDBJ whole genome shotgun (WGS) entry which is preliminary data.</text>
</comment>
<organism evidence="1 2">
    <name type="scientific">Glarea lozoyensis (strain ATCC 74030 / MF5533)</name>
    <dbReference type="NCBI Taxonomy" id="1104152"/>
    <lineage>
        <taxon>Eukaryota</taxon>
        <taxon>Fungi</taxon>
        <taxon>Dikarya</taxon>
        <taxon>Ascomycota</taxon>
        <taxon>Pezizomycotina</taxon>
        <taxon>Leotiomycetes</taxon>
        <taxon>Helotiales</taxon>
        <taxon>Helotiaceae</taxon>
        <taxon>Glarea</taxon>
    </lineage>
</organism>
<dbReference type="InParanoid" id="H0ET38"/>
<accession>H0ET38</accession>
<dbReference type="Proteomes" id="UP000005446">
    <property type="component" value="Unassembled WGS sequence"/>
</dbReference>
<dbReference type="EMBL" id="AGUE01000158">
    <property type="protein sequence ID" value="EHK98309.1"/>
    <property type="molecule type" value="Genomic_DNA"/>
</dbReference>
<proteinExistence type="predicted"/>
<dbReference type="AlphaFoldDB" id="H0ET38"/>
<reference evidence="1 2" key="1">
    <citation type="journal article" date="2012" name="Eukaryot. Cell">
        <title>Genome sequence of the fungus Glarea lozoyensis: the first genome sequence of a species from the Helotiaceae family.</title>
        <authorList>
            <person name="Youssar L."/>
            <person name="Gruening B.A."/>
            <person name="Erxleben A."/>
            <person name="Guenther S."/>
            <person name="Huettel W."/>
        </authorList>
    </citation>
    <scope>NUCLEOTIDE SEQUENCE [LARGE SCALE GENOMIC DNA]</scope>
    <source>
        <strain evidence="2">ATCC 74030 / MF5533</strain>
    </source>
</reference>